<dbReference type="AlphaFoldDB" id="X1AJR2"/>
<dbReference type="InterPro" id="IPR037064">
    <property type="entry name" value="Formiminotransferase_N_sf"/>
</dbReference>
<comment type="subcellular location">
    <subcellularLocation>
        <location evidence="1">Cytoplasm</location>
    </subcellularLocation>
</comment>
<dbReference type="EC" id="2.1.2.5" evidence="3"/>
<evidence type="ECO:0000256" key="4">
    <source>
        <dbReference type="ARBA" id="ARBA00022490"/>
    </source>
</evidence>
<comment type="caution">
    <text evidence="10">The sequence shown here is derived from an EMBL/GenBank/DDBJ whole genome shotgun (WGS) entry which is preliminary data.</text>
</comment>
<reference evidence="10" key="1">
    <citation type="journal article" date="2014" name="Front. Microbiol.">
        <title>High frequency of phylogenetically diverse reductive dehalogenase-homologous genes in deep subseafloor sedimentary metagenomes.</title>
        <authorList>
            <person name="Kawai M."/>
            <person name="Futagami T."/>
            <person name="Toyoda A."/>
            <person name="Takaki Y."/>
            <person name="Nishi S."/>
            <person name="Hori S."/>
            <person name="Arai W."/>
            <person name="Tsubouchi T."/>
            <person name="Morono Y."/>
            <person name="Uchiyama I."/>
            <person name="Ito T."/>
            <person name="Fujiyama A."/>
            <person name="Inagaki F."/>
            <person name="Takami H."/>
        </authorList>
    </citation>
    <scope>NUCLEOTIDE SEQUENCE</scope>
    <source>
        <strain evidence="10">Expedition CK06-06</strain>
    </source>
</reference>
<evidence type="ECO:0000256" key="6">
    <source>
        <dbReference type="ARBA" id="ARBA00022808"/>
    </source>
</evidence>
<accession>X1AJR2</accession>
<dbReference type="GO" id="GO:0019556">
    <property type="term" value="P:L-histidine catabolic process to glutamate and formamide"/>
    <property type="evidence" value="ECO:0007669"/>
    <property type="project" value="UniProtKB-UniPathway"/>
</dbReference>
<dbReference type="InterPro" id="IPR037070">
    <property type="entry name" value="Formiminotransferase_C_sf"/>
</dbReference>
<dbReference type="SUPFAM" id="SSF55116">
    <property type="entry name" value="Formiminotransferase domain of formiminotransferase-cyclodeaminase"/>
    <property type="match status" value="2"/>
</dbReference>
<dbReference type="InterPro" id="IPR051623">
    <property type="entry name" value="FTCD"/>
</dbReference>
<dbReference type="SMART" id="SM01222">
    <property type="entry name" value="FTCD_N"/>
    <property type="match status" value="1"/>
</dbReference>
<organism evidence="10">
    <name type="scientific">marine sediment metagenome</name>
    <dbReference type="NCBI Taxonomy" id="412755"/>
    <lineage>
        <taxon>unclassified sequences</taxon>
        <taxon>metagenomes</taxon>
        <taxon>ecological metagenomes</taxon>
    </lineage>
</organism>
<evidence type="ECO:0000256" key="3">
    <source>
        <dbReference type="ARBA" id="ARBA00012252"/>
    </source>
</evidence>
<keyword evidence="6" id="KW-0369">Histidine metabolism</keyword>
<comment type="pathway">
    <text evidence="2">Amino-acid degradation; L-histidine degradation into L-glutamate; L-glutamate from N-formimidoyl-L-glutamate (transferase route): step 1/1.</text>
</comment>
<dbReference type="SMART" id="SM01221">
    <property type="entry name" value="FTCD"/>
    <property type="match status" value="1"/>
</dbReference>
<dbReference type="Pfam" id="PF02971">
    <property type="entry name" value="FTCD"/>
    <property type="match status" value="1"/>
</dbReference>
<evidence type="ECO:0000256" key="5">
    <source>
        <dbReference type="ARBA" id="ARBA00022679"/>
    </source>
</evidence>
<evidence type="ECO:0000256" key="1">
    <source>
        <dbReference type="ARBA" id="ARBA00004496"/>
    </source>
</evidence>
<dbReference type="GO" id="GO:0030409">
    <property type="term" value="F:glutamate formimidoyltransferase activity"/>
    <property type="evidence" value="ECO:0007669"/>
    <property type="project" value="UniProtKB-EC"/>
</dbReference>
<keyword evidence="4" id="KW-0963">Cytoplasm</keyword>
<proteinExistence type="predicted"/>
<dbReference type="EMBL" id="BART01005050">
    <property type="protein sequence ID" value="GAG60246.1"/>
    <property type="molecule type" value="Genomic_DNA"/>
</dbReference>
<dbReference type="UniPathway" id="UPA00379">
    <property type="reaction ID" value="UER00555"/>
</dbReference>
<evidence type="ECO:0000313" key="10">
    <source>
        <dbReference type="EMBL" id="GAG60246.1"/>
    </source>
</evidence>
<evidence type="ECO:0000256" key="2">
    <source>
        <dbReference type="ARBA" id="ARBA00005082"/>
    </source>
</evidence>
<dbReference type="PANTHER" id="PTHR12234">
    <property type="entry name" value="FORMIMINOTRANSFERASE-CYCLODEAMINASE"/>
    <property type="match status" value="1"/>
</dbReference>
<evidence type="ECO:0000259" key="8">
    <source>
        <dbReference type="SMART" id="SM01221"/>
    </source>
</evidence>
<gene>
    <name evidence="10" type="ORF">S01H4_12073</name>
</gene>
<dbReference type="NCBIfam" id="TIGR02024">
    <property type="entry name" value="FtcD"/>
    <property type="match status" value="1"/>
</dbReference>
<feature type="domain" description="Formiminotransferase N-terminal subdomain" evidence="9">
    <location>
        <begin position="1"/>
        <end position="150"/>
    </location>
</feature>
<dbReference type="GO" id="GO:0019557">
    <property type="term" value="P:L-histidine catabolic process to glutamate and formate"/>
    <property type="evidence" value="ECO:0007669"/>
    <property type="project" value="UniProtKB-UniPathway"/>
</dbReference>
<keyword evidence="5" id="KW-0808">Transferase</keyword>
<dbReference type="Gene3D" id="3.30.70.670">
    <property type="entry name" value="Formiminotransferase, C-terminal subdomain"/>
    <property type="match status" value="1"/>
</dbReference>
<dbReference type="InterPro" id="IPR012886">
    <property type="entry name" value="Formiminotransferase_N"/>
</dbReference>
<dbReference type="InterPro" id="IPR013802">
    <property type="entry name" value="Formiminotransferase_C"/>
</dbReference>
<dbReference type="GO" id="GO:0005737">
    <property type="term" value="C:cytoplasm"/>
    <property type="evidence" value="ECO:0007669"/>
    <property type="project" value="UniProtKB-SubCell"/>
</dbReference>
<protein>
    <recommendedName>
        <fullName evidence="3">glutamate formimidoyltransferase</fullName>
        <ecNumber evidence="3">2.1.2.5</ecNumber>
    </recommendedName>
</protein>
<sequence>KGIKLLDYSSDIDHNRSVFTFVGSPEKVLEVAYKLAAKSLELIDLNKHKGEHPRIGAIDVIPFVPIKDVTMNECVLLAIGLGRRLGENLNLPVYLYEEAASAPHRRNLSDIRRGEFEGLNEKMKILEWKPDFGPEKPHPTAGATVVGARVPLIAFNVNLNTRDVSIAKMIARAIREKDFGFPYVKALGLKLKDKDLTQVSMNLTNYKVTPVYKVFDKIVELAKEKGVRVVESELIGLIPIDAISQIVSHYIKLPDFKSDRILEYKIFKD</sequence>
<feature type="non-terminal residue" evidence="10">
    <location>
        <position position="1"/>
    </location>
</feature>
<dbReference type="GO" id="GO:0005542">
    <property type="term" value="F:folic acid binding"/>
    <property type="evidence" value="ECO:0007669"/>
    <property type="project" value="UniProtKB-KW"/>
</dbReference>
<feature type="domain" description="Formiminotransferase C-terminal subdomain" evidence="8">
    <location>
        <begin position="151"/>
        <end position="265"/>
    </location>
</feature>
<dbReference type="Gene3D" id="3.30.990.10">
    <property type="entry name" value="Formiminotransferase, N-terminal subdomain"/>
    <property type="match status" value="1"/>
</dbReference>
<dbReference type="PANTHER" id="PTHR12234:SF8">
    <property type="entry name" value="FORMIMINOTRANSFERASE-CYCLODEAMINASE"/>
    <property type="match status" value="1"/>
</dbReference>
<evidence type="ECO:0000259" key="9">
    <source>
        <dbReference type="SMART" id="SM01222"/>
    </source>
</evidence>
<keyword evidence="7" id="KW-0290">Folate-binding</keyword>
<evidence type="ECO:0000256" key="7">
    <source>
        <dbReference type="ARBA" id="ARBA00022954"/>
    </source>
</evidence>
<name>X1AJR2_9ZZZZ</name>
<dbReference type="InterPro" id="IPR004227">
    <property type="entry name" value="Formiminotransferase_cat"/>
</dbReference>
<dbReference type="Pfam" id="PF07837">
    <property type="entry name" value="FTCD_N"/>
    <property type="match status" value="1"/>
</dbReference>
<dbReference type="InterPro" id="IPR022384">
    <property type="entry name" value="FormiminoTrfase_cat_dom_sf"/>
</dbReference>